<sequence length="106" mass="11674">MLPDMNYEAEGFRKIATMDKLATSAKEFEENFQLLHPRGPTNIRAKNWRDRRCASVDSCVGGKIGYNAIAALAQQLLKISSCLLSHLQPSHASYSGSHGSPTPWAI</sequence>
<dbReference type="Proteomes" id="UP000018948">
    <property type="component" value="Unassembled WGS sequence"/>
</dbReference>
<reference evidence="1 2" key="1">
    <citation type="submission" date="2013-11" db="EMBL/GenBank/DDBJ databases">
        <title>The Genome Sequence of Phytophthora parasitica P10297.</title>
        <authorList>
            <consortium name="The Broad Institute Genomics Platform"/>
            <person name="Russ C."/>
            <person name="Tyler B."/>
            <person name="Panabieres F."/>
            <person name="Shan W."/>
            <person name="Tripathy S."/>
            <person name="Grunwald N."/>
            <person name="Machado M."/>
            <person name="Johnson C.S."/>
            <person name="Walker B."/>
            <person name="Young S.K."/>
            <person name="Zeng Q."/>
            <person name="Gargeya S."/>
            <person name="Fitzgerald M."/>
            <person name="Haas B."/>
            <person name="Abouelleil A."/>
            <person name="Allen A.W."/>
            <person name="Alvarado L."/>
            <person name="Arachchi H.M."/>
            <person name="Berlin A.M."/>
            <person name="Chapman S.B."/>
            <person name="Gainer-Dewar J."/>
            <person name="Goldberg J."/>
            <person name="Griggs A."/>
            <person name="Gujja S."/>
            <person name="Hansen M."/>
            <person name="Howarth C."/>
            <person name="Imamovic A."/>
            <person name="Ireland A."/>
            <person name="Larimer J."/>
            <person name="McCowan C."/>
            <person name="Murphy C."/>
            <person name="Pearson M."/>
            <person name="Poon T.W."/>
            <person name="Priest M."/>
            <person name="Roberts A."/>
            <person name="Saif S."/>
            <person name="Shea T."/>
            <person name="Sisk P."/>
            <person name="Sykes S."/>
            <person name="Wortman J."/>
            <person name="Nusbaum C."/>
            <person name="Birren B."/>
        </authorList>
    </citation>
    <scope>NUCLEOTIDE SEQUENCE [LARGE SCALE GENOMIC DNA]</scope>
    <source>
        <strain evidence="1 2">P10297</strain>
    </source>
</reference>
<dbReference type="AlphaFoldDB" id="W2Y042"/>
<dbReference type="EMBL" id="ANIY01005130">
    <property type="protein sequence ID" value="ETP28102.1"/>
    <property type="molecule type" value="Genomic_DNA"/>
</dbReference>
<protein>
    <submittedName>
        <fullName evidence="1">Uncharacterized protein</fullName>
    </submittedName>
</protein>
<proteinExistence type="predicted"/>
<accession>W2Y042</accession>
<name>W2Y042_PHYNI</name>
<gene>
    <name evidence="1" type="ORF">F442_22614</name>
</gene>
<evidence type="ECO:0000313" key="1">
    <source>
        <dbReference type="EMBL" id="ETP28102.1"/>
    </source>
</evidence>
<comment type="caution">
    <text evidence="1">The sequence shown here is derived from an EMBL/GenBank/DDBJ whole genome shotgun (WGS) entry which is preliminary data.</text>
</comment>
<organism evidence="1 2">
    <name type="scientific">Phytophthora nicotianae P10297</name>
    <dbReference type="NCBI Taxonomy" id="1317064"/>
    <lineage>
        <taxon>Eukaryota</taxon>
        <taxon>Sar</taxon>
        <taxon>Stramenopiles</taxon>
        <taxon>Oomycota</taxon>
        <taxon>Peronosporomycetes</taxon>
        <taxon>Peronosporales</taxon>
        <taxon>Peronosporaceae</taxon>
        <taxon>Phytophthora</taxon>
    </lineage>
</organism>
<evidence type="ECO:0000313" key="2">
    <source>
        <dbReference type="Proteomes" id="UP000018948"/>
    </source>
</evidence>